<organism evidence="1 2">
    <name type="scientific">Gymnopus androsaceus JB14</name>
    <dbReference type="NCBI Taxonomy" id="1447944"/>
    <lineage>
        <taxon>Eukaryota</taxon>
        <taxon>Fungi</taxon>
        <taxon>Dikarya</taxon>
        <taxon>Basidiomycota</taxon>
        <taxon>Agaricomycotina</taxon>
        <taxon>Agaricomycetes</taxon>
        <taxon>Agaricomycetidae</taxon>
        <taxon>Agaricales</taxon>
        <taxon>Marasmiineae</taxon>
        <taxon>Omphalotaceae</taxon>
        <taxon>Gymnopus</taxon>
    </lineage>
</organism>
<feature type="non-terminal residue" evidence="1">
    <location>
        <position position="1"/>
    </location>
</feature>
<keyword evidence="2" id="KW-1185">Reference proteome</keyword>
<accession>A0A6A4HSS0</accession>
<evidence type="ECO:0000313" key="2">
    <source>
        <dbReference type="Proteomes" id="UP000799118"/>
    </source>
</evidence>
<dbReference type="OrthoDB" id="2434196at2759"/>
<sequence>FFSPGTLAKTRKAFDDMLSVAGEPQGVHPKLARILKRTFNDVEQVGGDLGKDKRRRTNPR</sequence>
<proteinExistence type="predicted"/>
<evidence type="ECO:0000313" key="1">
    <source>
        <dbReference type="EMBL" id="KAE9401186.1"/>
    </source>
</evidence>
<feature type="non-terminal residue" evidence="1">
    <location>
        <position position="60"/>
    </location>
</feature>
<reference evidence="1" key="1">
    <citation type="journal article" date="2019" name="Environ. Microbiol.">
        <title>Fungal ecological strategies reflected in gene transcription - a case study of two litter decomposers.</title>
        <authorList>
            <person name="Barbi F."/>
            <person name="Kohler A."/>
            <person name="Barry K."/>
            <person name="Baskaran P."/>
            <person name="Daum C."/>
            <person name="Fauchery L."/>
            <person name="Ihrmark K."/>
            <person name="Kuo A."/>
            <person name="LaButti K."/>
            <person name="Lipzen A."/>
            <person name="Morin E."/>
            <person name="Grigoriev I.V."/>
            <person name="Henrissat B."/>
            <person name="Lindahl B."/>
            <person name="Martin F."/>
        </authorList>
    </citation>
    <scope>NUCLEOTIDE SEQUENCE</scope>
    <source>
        <strain evidence="1">JB14</strain>
    </source>
</reference>
<protein>
    <submittedName>
        <fullName evidence="1">Uncharacterized protein</fullName>
    </submittedName>
</protein>
<gene>
    <name evidence="1" type="ORF">BT96DRAFT_795540</name>
</gene>
<dbReference type="AlphaFoldDB" id="A0A6A4HSS0"/>
<dbReference type="Proteomes" id="UP000799118">
    <property type="component" value="Unassembled WGS sequence"/>
</dbReference>
<name>A0A6A4HSS0_9AGAR</name>
<dbReference type="EMBL" id="ML769448">
    <property type="protein sequence ID" value="KAE9401186.1"/>
    <property type="molecule type" value="Genomic_DNA"/>
</dbReference>